<dbReference type="InterPro" id="IPR022761">
    <property type="entry name" value="Fumarate_lyase_N"/>
</dbReference>
<dbReference type="InterPro" id="IPR024083">
    <property type="entry name" value="Fumarase/histidase_N"/>
</dbReference>
<dbReference type="Proteomes" id="UP001529235">
    <property type="component" value="Unassembled WGS sequence"/>
</dbReference>
<proteinExistence type="predicted"/>
<dbReference type="InterPro" id="IPR009049">
    <property type="entry name" value="Argininosuccinate_lyase"/>
</dbReference>
<dbReference type="Gene3D" id="1.20.200.10">
    <property type="entry name" value="Fumarase/aspartase (Central domain)"/>
    <property type="match status" value="1"/>
</dbReference>
<dbReference type="Pfam" id="PF00206">
    <property type="entry name" value="Lyase_1"/>
    <property type="match status" value="1"/>
</dbReference>
<feature type="domain" description="Fumarate lyase N-terminal" evidence="1">
    <location>
        <begin position="16"/>
        <end position="304"/>
    </location>
</feature>
<evidence type="ECO:0000259" key="1">
    <source>
        <dbReference type="Pfam" id="PF00206"/>
    </source>
</evidence>
<dbReference type="Gene3D" id="1.10.275.10">
    <property type="entry name" value="Fumarase/aspartase (N-terminal domain)"/>
    <property type="match status" value="1"/>
</dbReference>
<accession>A0ABD4Z7E8</accession>
<dbReference type="EMBL" id="JASNVW010000004">
    <property type="protein sequence ID" value="MDK6029159.1"/>
    <property type="molecule type" value="Genomic_DNA"/>
</dbReference>
<dbReference type="PANTHER" id="PTHR43814:SF1">
    <property type="entry name" value="ARGININOSUCCINATE LYASE"/>
    <property type="match status" value="1"/>
</dbReference>
<sequence>MTLRYRIYIGQTKDFIESYFSSLETDKRLVKYITMVMMAHVKTLMNHGVIPKDHGEEILRKLKEVFQSNGELLYKWIEKSNTLYEDAFEALEAYLHDVSDADAGYVAIGRSRNDHIAAVLRLYIRDNIVNILYKLLEVREALLHKATEFRSIIIPFFTHEQIAQCGSASIFFMSYEYTLANLWKMLYQGLDLLKENPLGSGAASGSLVNIDRDFIGNLLCLDNTAIPPYYATGSRLFVLHYLNMLSLIMLELSRFAEDMIFLNSLIPNALNPPVEHVATSSIMPHKRNLVTMEIVRANASKVCGLSFESQSIYKGLPYGYNLDFQEINNAIMQSLEVVQKTLEIVKDFINGLNINENVIQKYIEDKPCWSSDLVEYIALTNGRPAREVYLSLARLFKECSAIDSKCVSKLLSSLNLSHVDIWNIVKNKPIEINIKKILEDAWTRLERDRNIVKSISLFIEKCTSALLS</sequence>
<comment type="caution">
    <text evidence="2">The sequence shown here is derived from an EMBL/GenBank/DDBJ whole genome shotgun (WGS) entry which is preliminary data.</text>
</comment>
<reference evidence="2 3" key="1">
    <citation type="submission" date="2023-05" db="EMBL/GenBank/DDBJ databases">
        <title>A new hyperthermophilic archaea 'Ignisphaera cupida' sp. nov. and description of the family 'Ignisphaeraceae' fam. nov.</title>
        <authorList>
            <person name="Podosokorskaya O.A."/>
            <person name="Elcheninov A.G."/>
            <person name="Klukina A."/>
            <person name="Merkel A.Y."/>
        </authorList>
    </citation>
    <scope>NUCLEOTIDE SEQUENCE [LARGE SCALE GENOMIC DNA]</scope>
    <source>
        <strain evidence="2 3">4213-co</strain>
    </source>
</reference>
<dbReference type="InterPro" id="IPR000362">
    <property type="entry name" value="Fumarate_lyase_fam"/>
</dbReference>
<dbReference type="InterPro" id="IPR008948">
    <property type="entry name" value="L-Aspartase-like"/>
</dbReference>
<dbReference type="PANTHER" id="PTHR43814">
    <property type="entry name" value="ARGININOSUCCINATE LYASE"/>
    <property type="match status" value="1"/>
</dbReference>
<dbReference type="Gene3D" id="1.10.40.30">
    <property type="entry name" value="Fumarase/aspartase (C-terminal domain)"/>
    <property type="match status" value="1"/>
</dbReference>
<dbReference type="PRINTS" id="PR00149">
    <property type="entry name" value="FUMRATELYASE"/>
</dbReference>
<dbReference type="RefSeq" id="WP_285274143.1">
    <property type="nucleotide sequence ID" value="NZ_JASNVW010000004.1"/>
</dbReference>
<dbReference type="PRINTS" id="PR00145">
    <property type="entry name" value="ARGSUCLYASE"/>
</dbReference>
<dbReference type="AlphaFoldDB" id="A0ABD4Z7E8"/>
<dbReference type="GO" id="GO:0016829">
    <property type="term" value="F:lyase activity"/>
    <property type="evidence" value="ECO:0007669"/>
    <property type="project" value="UniProtKB-KW"/>
</dbReference>
<organism evidence="2 3">
    <name type="scientific">Ignisphaera cupida</name>
    <dbReference type="NCBI Taxonomy" id="3050454"/>
    <lineage>
        <taxon>Archaea</taxon>
        <taxon>Thermoproteota</taxon>
        <taxon>Thermoprotei</taxon>
        <taxon>Desulfurococcales</taxon>
        <taxon>Desulfurococcaceae</taxon>
        <taxon>Ignisphaera</taxon>
    </lineage>
</organism>
<keyword evidence="2" id="KW-0456">Lyase</keyword>
<protein>
    <submittedName>
        <fullName evidence="2">Lyase family protein</fullName>
    </submittedName>
</protein>
<name>A0ABD4Z7E8_9CREN</name>
<dbReference type="SUPFAM" id="SSF48557">
    <property type="entry name" value="L-aspartase-like"/>
    <property type="match status" value="1"/>
</dbReference>
<evidence type="ECO:0000313" key="3">
    <source>
        <dbReference type="Proteomes" id="UP001529235"/>
    </source>
</evidence>
<evidence type="ECO:0000313" key="2">
    <source>
        <dbReference type="EMBL" id="MDK6029159.1"/>
    </source>
</evidence>
<keyword evidence="3" id="KW-1185">Reference proteome</keyword>
<gene>
    <name evidence="2" type="ORF">QPL79_07265</name>
</gene>